<accession>A0A8J7LQ93</accession>
<dbReference type="Proteomes" id="UP000640583">
    <property type="component" value="Unassembled WGS sequence"/>
</dbReference>
<comment type="caution">
    <text evidence="3">The sequence shown here is derived from an EMBL/GenBank/DDBJ whole genome shotgun (WGS) entry which is preliminary data.</text>
</comment>
<dbReference type="Pfam" id="PF00067">
    <property type="entry name" value="p450"/>
    <property type="match status" value="1"/>
</dbReference>
<dbReference type="EMBL" id="JADCKQ010000007">
    <property type="protein sequence ID" value="MBI1494027.1"/>
    <property type="molecule type" value="Genomic_DNA"/>
</dbReference>
<reference evidence="3" key="1">
    <citation type="submission" date="2020-10" db="EMBL/GenBank/DDBJ databases">
        <title>Paenihalocynthiibacter styelae gen. nov., sp. nov., isolated from stalked sea squirt Styela clava.</title>
        <authorList>
            <person name="Kim Y.-O."/>
            <person name="Yoon J.-H."/>
        </authorList>
    </citation>
    <scope>NUCLEOTIDE SEQUENCE</scope>
    <source>
        <strain evidence="3">MYP1-1</strain>
    </source>
</reference>
<evidence type="ECO:0000256" key="1">
    <source>
        <dbReference type="ARBA" id="ARBA00010617"/>
    </source>
</evidence>
<dbReference type="PANTHER" id="PTHR46696">
    <property type="entry name" value="P450, PUTATIVE (EUROFUNG)-RELATED"/>
    <property type="match status" value="1"/>
</dbReference>
<evidence type="ECO:0000256" key="2">
    <source>
        <dbReference type="SAM" id="Phobius"/>
    </source>
</evidence>
<dbReference type="AlphaFoldDB" id="A0A8J7LQ93"/>
<dbReference type="PANTHER" id="PTHR46696:SF1">
    <property type="entry name" value="CYTOCHROME P450 YJIB-RELATED"/>
    <property type="match status" value="1"/>
</dbReference>
<keyword evidence="4" id="KW-1185">Reference proteome</keyword>
<dbReference type="RefSeq" id="WP_228848831.1">
    <property type="nucleotide sequence ID" value="NZ_JADCKQ010000007.1"/>
</dbReference>
<dbReference type="GO" id="GO:0004497">
    <property type="term" value="F:monooxygenase activity"/>
    <property type="evidence" value="ECO:0007669"/>
    <property type="project" value="InterPro"/>
</dbReference>
<evidence type="ECO:0000313" key="3">
    <source>
        <dbReference type="EMBL" id="MBI1494027.1"/>
    </source>
</evidence>
<dbReference type="GO" id="GO:0005506">
    <property type="term" value="F:iron ion binding"/>
    <property type="evidence" value="ECO:0007669"/>
    <property type="project" value="InterPro"/>
</dbReference>
<gene>
    <name evidence="3" type="ORF">H1D41_10300</name>
</gene>
<dbReference type="SUPFAM" id="SSF48264">
    <property type="entry name" value="Cytochrome P450"/>
    <property type="match status" value="1"/>
</dbReference>
<evidence type="ECO:0000313" key="4">
    <source>
        <dbReference type="Proteomes" id="UP000640583"/>
    </source>
</evidence>
<keyword evidence="2" id="KW-0812">Transmembrane</keyword>
<dbReference type="InterPro" id="IPR001128">
    <property type="entry name" value="Cyt_P450"/>
</dbReference>
<feature type="transmembrane region" description="Helical" evidence="2">
    <location>
        <begin position="26"/>
        <end position="47"/>
    </location>
</feature>
<dbReference type="GO" id="GO:0020037">
    <property type="term" value="F:heme binding"/>
    <property type="evidence" value="ECO:0007669"/>
    <property type="project" value="InterPro"/>
</dbReference>
<dbReference type="GO" id="GO:0016705">
    <property type="term" value="F:oxidoreductase activity, acting on paired donors, with incorporation or reduction of molecular oxygen"/>
    <property type="evidence" value="ECO:0007669"/>
    <property type="project" value="InterPro"/>
</dbReference>
<organism evidence="3 4">
    <name type="scientific">Halocynthiibacter styelae</name>
    <dbReference type="NCBI Taxonomy" id="2761955"/>
    <lineage>
        <taxon>Bacteria</taxon>
        <taxon>Pseudomonadati</taxon>
        <taxon>Pseudomonadota</taxon>
        <taxon>Alphaproteobacteria</taxon>
        <taxon>Rhodobacterales</taxon>
        <taxon>Paracoccaceae</taxon>
        <taxon>Halocynthiibacter</taxon>
    </lineage>
</organism>
<dbReference type="Gene3D" id="1.10.630.10">
    <property type="entry name" value="Cytochrome P450"/>
    <property type="match status" value="1"/>
</dbReference>
<keyword evidence="2" id="KW-1133">Transmembrane helix</keyword>
<comment type="similarity">
    <text evidence="1">Belongs to the cytochrome P450 family.</text>
</comment>
<name>A0A8J7LQ93_9RHOB</name>
<proteinExistence type="inferred from homology"/>
<dbReference type="CDD" id="cd20612">
    <property type="entry name" value="CYP_LDS-like_C"/>
    <property type="match status" value="1"/>
</dbReference>
<protein>
    <submittedName>
        <fullName evidence="3">Cytochrome P450</fullName>
    </submittedName>
</protein>
<dbReference type="InterPro" id="IPR036396">
    <property type="entry name" value="Cyt_P450_sf"/>
</dbReference>
<keyword evidence="2" id="KW-0472">Membrane</keyword>
<sequence length="447" mass="50014">MFAAISNVFTAIYQRLVIWSEGLISLLYLISMGILALFSGGVGAFFLKPGTQRRVFAFLRAFWPNISVSKVLMKCYENTGTAIVTRRQDCLDVLNRNEDFEVVYGTRMRQLTEGDNFFLGMQPGWDYTRDTSAMRLAARMTDVPEIVLPRASELAHNILADSPGKIDIVPALTLEVPWDMTQRYFGVGGEREKMQKWTTSLFWYLFQDLGADKQGGATALGHAAELREYLDAAIADRKATPTDTPDILNRCLALQSSDTPGMSDLGIRNNLLGLLIGAIPTISKASCIALDELLKRPEALASARKAALEDDDDLLAQHIWEALRFNPFNPVIYRRAIHDTVIAPNSLRQRKIRKGQIVFAANFSACFDRSEIISPNEFRTDRPWSDYIIWGYGMHKCFGDAINKAVIPAILKPVLAQKNLRRAAGAKGQIDTGTSGFPQHFHIEFDR</sequence>